<keyword evidence="3" id="KW-1185">Reference proteome</keyword>
<dbReference type="PROSITE" id="PS51257">
    <property type="entry name" value="PROKAR_LIPOPROTEIN"/>
    <property type="match status" value="1"/>
</dbReference>
<evidence type="ECO:0000256" key="1">
    <source>
        <dbReference type="SAM" id="SignalP"/>
    </source>
</evidence>
<proteinExistence type="predicted"/>
<protein>
    <submittedName>
        <fullName evidence="2">Uncharacterized protein</fullName>
    </submittedName>
</protein>
<evidence type="ECO:0000313" key="2">
    <source>
        <dbReference type="EMBL" id="GMA32178.1"/>
    </source>
</evidence>
<feature type="chain" id="PRO_5041390620" evidence="1">
    <location>
        <begin position="25"/>
        <end position="335"/>
    </location>
</feature>
<dbReference type="RefSeq" id="WP_284250883.1">
    <property type="nucleotide sequence ID" value="NZ_BSUM01000001.1"/>
</dbReference>
<reference evidence="2" key="1">
    <citation type="journal article" date="2014" name="Int. J. Syst. Evol. Microbiol.">
        <title>Complete genome sequence of Corynebacterium casei LMG S-19264T (=DSM 44701T), isolated from a smear-ripened cheese.</title>
        <authorList>
            <consortium name="US DOE Joint Genome Institute (JGI-PGF)"/>
            <person name="Walter F."/>
            <person name="Albersmeier A."/>
            <person name="Kalinowski J."/>
            <person name="Ruckert C."/>
        </authorList>
    </citation>
    <scope>NUCLEOTIDE SEQUENCE</scope>
    <source>
        <strain evidence="2">NBRC 112290</strain>
    </source>
</reference>
<feature type="signal peptide" evidence="1">
    <location>
        <begin position="1"/>
        <end position="24"/>
    </location>
</feature>
<reference evidence="2" key="2">
    <citation type="submission" date="2023-02" db="EMBL/GenBank/DDBJ databases">
        <authorList>
            <person name="Sun Q."/>
            <person name="Mori K."/>
        </authorList>
    </citation>
    <scope>NUCLEOTIDE SEQUENCE</scope>
    <source>
        <strain evidence="2">NBRC 112290</strain>
    </source>
</reference>
<comment type="caution">
    <text evidence="2">The sequence shown here is derived from an EMBL/GenBank/DDBJ whole genome shotgun (WGS) entry which is preliminary data.</text>
</comment>
<organism evidence="2 3">
    <name type="scientific">Litorihabitans aurantiacus</name>
    <dbReference type="NCBI Taxonomy" id="1930061"/>
    <lineage>
        <taxon>Bacteria</taxon>
        <taxon>Bacillati</taxon>
        <taxon>Actinomycetota</taxon>
        <taxon>Actinomycetes</taxon>
        <taxon>Micrococcales</taxon>
        <taxon>Beutenbergiaceae</taxon>
        <taxon>Litorihabitans</taxon>
    </lineage>
</organism>
<name>A0AA37XFD2_9MICO</name>
<dbReference type="AlphaFoldDB" id="A0AA37XFD2"/>
<dbReference type="Proteomes" id="UP001157161">
    <property type="component" value="Unassembled WGS sequence"/>
</dbReference>
<accession>A0AA37XFD2</accession>
<dbReference type="EMBL" id="BSUM01000001">
    <property type="protein sequence ID" value="GMA32178.1"/>
    <property type="molecule type" value="Genomic_DNA"/>
</dbReference>
<sequence>MTRATTGRIAAVAAAMALGLVACGSDDGGSGGGGELTYEDSPLMPYFTAGDSEEFDQEAMSAQYEEESARVEQLTAECMAGQGFEYTPQDFSGQISFGPEMDEDFDPIENARQNGYGFNAPQDPEQDEWVDANADYVESMSESERDAYYEALYGPSVEMDAEAEMETEWDWSTAGCSGEAQHQVYEVESDQAGTNDVYSDPRWEELMTAMSTTYEDVQNHPDMVALNEEWASCMADAGHSGFASSQEAQESIMDAQNAFWEENADDPEYMGPSEAETAELREREIELATADYTCQDETDYNDRQLRAQFAVEQEFVDENKAELEAFAEALAAAGQ</sequence>
<keyword evidence="1" id="KW-0732">Signal</keyword>
<evidence type="ECO:0000313" key="3">
    <source>
        <dbReference type="Proteomes" id="UP001157161"/>
    </source>
</evidence>
<gene>
    <name evidence="2" type="ORF">GCM10025875_21700</name>
</gene>